<feature type="region of interest" description="Disordered" evidence="1">
    <location>
        <begin position="1"/>
        <end position="31"/>
    </location>
</feature>
<dbReference type="Proteomes" id="UP001162060">
    <property type="component" value="Unassembled WGS sequence"/>
</dbReference>
<evidence type="ECO:0000313" key="3">
    <source>
        <dbReference type="Proteomes" id="UP001162060"/>
    </source>
</evidence>
<sequence>MALDAPAVEYPTPERQQKAGSSVDGEQEDRRFSGKGLLGKGYLGRLFNRVRRVKVKFGGRHANGGKYHEIEEDLSYEELECFITMADRTLRNNGRVSLRNRRSLTQQVVSYIARLTFSVNTPATARLADGRIYDPSSEAIEKFRTIEDFFGPANTAFMISHGKRSSKSKEVAERMEVLQIRR</sequence>
<protein>
    <submittedName>
        <fullName evidence="2">Uncharacterized protein</fullName>
    </submittedName>
</protein>
<accession>A0AAV1U869</accession>
<organism evidence="2 3">
    <name type="scientific">Peronospora matthiolae</name>
    <dbReference type="NCBI Taxonomy" id="2874970"/>
    <lineage>
        <taxon>Eukaryota</taxon>
        <taxon>Sar</taxon>
        <taxon>Stramenopiles</taxon>
        <taxon>Oomycota</taxon>
        <taxon>Peronosporomycetes</taxon>
        <taxon>Peronosporales</taxon>
        <taxon>Peronosporaceae</taxon>
        <taxon>Peronospora</taxon>
    </lineage>
</organism>
<proteinExistence type="predicted"/>
<dbReference type="EMBL" id="CAKLBY020000169">
    <property type="protein sequence ID" value="CAK7930826.1"/>
    <property type="molecule type" value="Genomic_DNA"/>
</dbReference>
<gene>
    <name evidence="2" type="ORF">PM001_LOCUS15976</name>
</gene>
<evidence type="ECO:0000313" key="2">
    <source>
        <dbReference type="EMBL" id="CAK7930826.1"/>
    </source>
</evidence>
<dbReference type="AlphaFoldDB" id="A0AAV1U869"/>
<name>A0AAV1U869_9STRA</name>
<reference evidence="2" key="1">
    <citation type="submission" date="2024-01" db="EMBL/GenBank/DDBJ databases">
        <authorList>
            <person name="Webb A."/>
        </authorList>
    </citation>
    <scope>NUCLEOTIDE SEQUENCE</scope>
    <source>
        <strain evidence="2">Pm1</strain>
    </source>
</reference>
<evidence type="ECO:0000256" key="1">
    <source>
        <dbReference type="SAM" id="MobiDB-lite"/>
    </source>
</evidence>
<comment type="caution">
    <text evidence="2">The sequence shown here is derived from an EMBL/GenBank/DDBJ whole genome shotgun (WGS) entry which is preliminary data.</text>
</comment>